<evidence type="ECO:0000313" key="2">
    <source>
        <dbReference type="EMBL" id="OUR98867.1"/>
    </source>
</evidence>
<keyword evidence="1" id="KW-0812">Transmembrane</keyword>
<keyword evidence="1" id="KW-1133">Transmembrane helix</keyword>
<name>A0A1Y5FBD1_9BACT</name>
<comment type="caution">
    <text evidence="2">The sequence shown here is derived from an EMBL/GenBank/DDBJ whole genome shotgun (WGS) entry which is preliminary data.</text>
</comment>
<keyword evidence="1" id="KW-0472">Membrane</keyword>
<sequence length="297" mass="33788">MKKALVITYSQIGQTKKAITTLCNSLEGVYQINHFEIQPHKDIKFPWGMSDFFRAFPNCVNGITPEIQPIPKEITSKDYDLVIIGYQIWFLSASLPFQAVLKDPSLQKIIQGKPVIGVVTSRNMWISGVTKTNNTLLEIGAKTIRNLVLCDTAPNWATFVTTPRWMLTGKKNAFWIFPEAGIAVSEFKRVEELGRDICAQTDSIQELDTVKHSHGQELIAVLMEYIGIRVFTVWARLIEKLTKENCLSRDILLIFFRVNLVSLILTVLPVMTLLKVIIYPLFTQKVRDQVDSQLMVK</sequence>
<evidence type="ECO:0000256" key="1">
    <source>
        <dbReference type="SAM" id="Phobius"/>
    </source>
</evidence>
<gene>
    <name evidence="2" type="ORF">A9Q84_05495</name>
</gene>
<reference evidence="3" key="1">
    <citation type="journal article" date="2017" name="Proc. Natl. Acad. Sci. U.S.A.">
        <title>Simulation of Deepwater Horizon oil plume reveals substrate specialization within a complex community of hydrocarbon-degraders.</title>
        <authorList>
            <person name="Hu P."/>
            <person name="Dubinsky E.A."/>
            <person name="Probst A.J."/>
            <person name="Wang J."/>
            <person name="Sieber C.M.K."/>
            <person name="Tom L.M."/>
            <person name="Gardinali P."/>
            <person name="Banfield J.F."/>
            <person name="Atlas R.M."/>
            <person name="Andersen G.L."/>
        </authorList>
    </citation>
    <scope>NUCLEOTIDE SEQUENCE [LARGE SCALE GENOMIC DNA]</scope>
</reference>
<evidence type="ECO:0000313" key="3">
    <source>
        <dbReference type="Proteomes" id="UP000196531"/>
    </source>
</evidence>
<feature type="transmembrane region" description="Helical" evidence="1">
    <location>
        <begin position="258"/>
        <end position="282"/>
    </location>
</feature>
<dbReference type="InterPro" id="IPR029039">
    <property type="entry name" value="Flavoprotein-like_sf"/>
</dbReference>
<dbReference type="AlphaFoldDB" id="A0A1Y5FBD1"/>
<accession>A0A1Y5FBD1</accession>
<evidence type="ECO:0008006" key="4">
    <source>
        <dbReference type="Google" id="ProtNLM"/>
    </source>
</evidence>
<dbReference type="EMBL" id="MAAO01000004">
    <property type="protein sequence ID" value="OUR98867.1"/>
    <property type="molecule type" value="Genomic_DNA"/>
</dbReference>
<proteinExistence type="predicted"/>
<organism evidence="2 3">
    <name type="scientific">Halobacteriovorax marinus</name>
    <dbReference type="NCBI Taxonomy" id="97084"/>
    <lineage>
        <taxon>Bacteria</taxon>
        <taxon>Pseudomonadati</taxon>
        <taxon>Bdellovibrionota</taxon>
        <taxon>Bacteriovoracia</taxon>
        <taxon>Bacteriovoracales</taxon>
        <taxon>Halobacteriovoraceae</taxon>
        <taxon>Halobacteriovorax</taxon>
    </lineage>
</organism>
<dbReference type="Proteomes" id="UP000196531">
    <property type="component" value="Unassembled WGS sequence"/>
</dbReference>
<dbReference type="Gene3D" id="3.40.50.360">
    <property type="match status" value="1"/>
</dbReference>
<dbReference type="SUPFAM" id="SSF52218">
    <property type="entry name" value="Flavoproteins"/>
    <property type="match status" value="1"/>
</dbReference>
<protein>
    <recommendedName>
        <fullName evidence="4">Dialkylrecorsinol condensing enzyme</fullName>
    </recommendedName>
</protein>